<dbReference type="PANTHER" id="PTHR46124:SF2">
    <property type="entry name" value="D-AMINOACYL-TRNA DEACYLASE"/>
    <property type="match status" value="1"/>
</dbReference>
<evidence type="ECO:0000313" key="6">
    <source>
        <dbReference type="Proteomes" id="UP000431269"/>
    </source>
</evidence>
<feature type="binding site" evidence="4">
    <location>
        <position position="206"/>
    </location>
    <ligand>
        <name>a divalent metal cation</name>
        <dbReference type="ChEBI" id="CHEBI:60240"/>
        <label>1</label>
    </ligand>
</feature>
<dbReference type="Proteomes" id="UP000431269">
    <property type="component" value="Chromosome"/>
</dbReference>
<dbReference type="GO" id="GO:0005829">
    <property type="term" value="C:cytosol"/>
    <property type="evidence" value="ECO:0007669"/>
    <property type="project" value="TreeGrafter"/>
</dbReference>
<dbReference type="PANTHER" id="PTHR46124">
    <property type="entry name" value="D-AMINOACYL-TRNA DEACYLASE"/>
    <property type="match status" value="1"/>
</dbReference>
<dbReference type="AlphaFoldDB" id="A0A6I6MVD4"/>
<protein>
    <submittedName>
        <fullName evidence="5">Putative deoxyribonuclease YcfH</fullName>
        <ecNumber evidence="5">3.1.21.-</ecNumber>
    </submittedName>
</protein>
<keyword evidence="3 5" id="KW-0378">Hydrolase</keyword>
<dbReference type="KEGG" id="tsv:DSM104635_01977"/>
<dbReference type="InterPro" id="IPR015991">
    <property type="entry name" value="TatD/YcfH-like"/>
</dbReference>
<name>A0A6I6MVD4_9CAUL</name>
<accession>A0A6I6MVD4</accession>
<dbReference type="EC" id="3.1.21.-" evidence="5"/>
<dbReference type="NCBIfam" id="TIGR00010">
    <property type="entry name" value="YchF/TatD family DNA exonuclease"/>
    <property type="match status" value="1"/>
</dbReference>
<dbReference type="GO" id="GO:0004536">
    <property type="term" value="F:DNA nuclease activity"/>
    <property type="evidence" value="ECO:0007669"/>
    <property type="project" value="InterPro"/>
</dbReference>
<evidence type="ECO:0000256" key="1">
    <source>
        <dbReference type="ARBA" id="ARBA00009275"/>
    </source>
</evidence>
<keyword evidence="6" id="KW-1185">Reference proteome</keyword>
<dbReference type="Gene3D" id="3.20.20.140">
    <property type="entry name" value="Metal-dependent hydrolases"/>
    <property type="match status" value="1"/>
</dbReference>
<keyword evidence="2 4" id="KW-0479">Metal-binding</keyword>
<dbReference type="SUPFAM" id="SSF51556">
    <property type="entry name" value="Metallo-dependent hydrolases"/>
    <property type="match status" value="1"/>
</dbReference>
<organism evidence="5 6">
    <name type="scientific">Terricaulis silvestris</name>
    <dbReference type="NCBI Taxonomy" id="2686094"/>
    <lineage>
        <taxon>Bacteria</taxon>
        <taxon>Pseudomonadati</taxon>
        <taxon>Pseudomonadota</taxon>
        <taxon>Alphaproteobacteria</taxon>
        <taxon>Caulobacterales</taxon>
        <taxon>Caulobacteraceae</taxon>
        <taxon>Terricaulis</taxon>
    </lineage>
</organism>
<dbReference type="Pfam" id="PF01026">
    <property type="entry name" value="TatD_DNase"/>
    <property type="match status" value="1"/>
</dbReference>
<feature type="binding site" evidence="4">
    <location>
        <position position="94"/>
    </location>
    <ligand>
        <name>a divalent metal cation</name>
        <dbReference type="ChEBI" id="CHEBI:60240"/>
        <label>1</label>
    </ligand>
</feature>
<evidence type="ECO:0000256" key="2">
    <source>
        <dbReference type="ARBA" id="ARBA00022723"/>
    </source>
</evidence>
<evidence type="ECO:0000256" key="3">
    <source>
        <dbReference type="ARBA" id="ARBA00022801"/>
    </source>
</evidence>
<dbReference type="InterPro" id="IPR032466">
    <property type="entry name" value="Metal_Hydrolase"/>
</dbReference>
<dbReference type="GO" id="GO:0016788">
    <property type="term" value="F:hydrolase activity, acting on ester bonds"/>
    <property type="evidence" value="ECO:0007669"/>
    <property type="project" value="InterPro"/>
</dbReference>
<dbReference type="InterPro" id="IPR001130">
    <property type="entry name" value="TatD-like"/>
</dbReference>
<feature type="binding site" evidence="4">
    <location>
        <position position="130"/>
    </location>
    <ligand>
        <name>a divalent metal cation</name>
        <dbReference type="ChEBI" id="CHEBI:60240"/>
        <label>2</label>
    </ligand>
</feature>
<comment type="similarity">
    <text evidence="1">Belongs to the metallo-dependent hydrolases superfamily. TatD-type hydrolase family.</text>
</comment>
<feature type="binding site" evidence="4">
    <location>
        <position position="8"/>
    </location>
    <ligand>
        <name>a divalent metal cation</name>
        <dbReference type="ChEBI" id="CHEBI:60240"/>
        <label>1</label>
    </ligand>
</feature>
<proteinExistence type="inferred from homology"/>
<dbReference type="PIRSF" id="PIRSF005902">
    <property type="entry name" value="DNase_TatD"/>
    <property type="match status" value="1"/>
</dbReference>
<dbReference type="EMBL" id="CP047045">
    <property type="protein sequence ID" value="QGZ95133.1"/>
    <property type="molecule type" value="Genomic_DNA"/>
</dbReference>
<dbReference type="FunFam" id="3.20.20.140:FF:000005">
    <property type="entry name" value="TatD family hydrolase"/>
    <property type="match status" value="1"/>
</dbReference>
<gene>
    <name evidence="5" type="primary">ycfH</name>
    <name evidence="5" type="ORF">DSM104635_01977</name>
</gene>
<evidence type="ECO:0000313" key="5">
    <source>
        <dbReference type="EMBL" id="QGZ95133.1"/>
    </source>
</evidence>
<reference evidence="6" key="1">
    <citation type="submission" date="2019-12" db="EMBL/GenBank/DDBJ databases">
        <title>Complete genome of Terracaulis silvestris 0127_4.</title>
        <authorList>
            <person name="Vieira S."/>
            <person name="Riedel T."/>
            <person name="Sproer C."/>
            <person name="Pascual J."/>
            <person name="Boedeker C."/>
            <person name="Overmann J."/>
        </authorList>
    </citation>
    <scope>NUCLEOTIDE SEQUENCE [LARGE SCALE GENOMIC DNA]</scope>
    <source>
        <strain evidence="6">0127_4</strain>
    </source>
</reference>
<dbReference type="CDD" id="cd01310">
    <property type="entry name" value="TatD_DNAse"/>
    <property type="match status" value="1"/>
</dbReference>
<dbReference type="GO" id="GO:0046872">
    <property type="term" value="F:metal ion binding"/>
    <property type="evidence" value="ECO:0007669"/>
    <property type="project" value="UniProtKB-KW"/>
</dbReference>
<sequence>MTLLIDSHVNLHHHAFAEDREQVIQRAREAGVGRMITICDKIENFADVIAIAEQHDDIYASIGAHPHYAKDHLDLTAEKLIELGRHERVVGVGETGLDQHYKFSPLEDQVAVFRAHAKAAHALGKTLIIHTREADAAMAELLEEEAGRGPLRILMHCYTSGPELAQRALKIGAYFSFSGIMTFKNANDVRAIAREAPLDRVIVETDCPYLAPIPYRGRRCEPMHVREVQSAFAELRGLSESECSALLADNFFRLFPSIPRVAS</sequence>
<evidence type="ECO:0000256" key="4">
    <source>
        <dbReference type="PIRSR" id="PIRSR005902-1"/>
    </source>
</evidence>
<feature type="binding site" evidence="4">
    <location>
        <position position="156"/>
    </location>
    <ligand>
        <name>a divalent metal cation</name>
        <dbReference type="ChEBI" id="CHEBI:60240"/>
        <label>2</label>
    </ligand>
</feature>